<dbReference type="EMBL" id="CP117419">
    <property type="protein sequence ID" value="WCT80208.1"/>
    <property type="molecule type" value="Genomic_DNA"/>
</dbReference>
<evidence type="ECO:0000313" key="4">
    <source>
        <dbReference type="Proteomes" id="UP001218231"/>
    </source>
</evidence>
<evidence type="ECO:0000313" key="3">
    <source>
        <dbReference type="EMBL" id="WCT80208.1"/>
    </source>
</evidence>
<feature type="domain" description="Enoyl reductase (ER)" evidence="2">
    <location>
        <begin position="20"/>
        <end position="336"/>
    </location>
</feature>
<dbReference type="SUPFAM" id="SSF50129">
    <property type="entry name" value="GroES-like"/>
    <property type="match status" value="1"/>
</dbReference>
<sequence length="339" mass="36385">MPDMENRRFLLVKRPIGTPARDDFQLVREAVPHAPEGGMVVRNRFISLDPAQRGWMDDAPSYMPPIALGDPVRATTVGVVEESRNPDFAPGDWVLGLNAIEDFSIVLPGGFTSRIDVGMVDRPSRYLSAVGAVGLTAYFGLLDAGQPQPGETLLVTGAAGAVGSMVGQIGKIMGMRVIGIAGGAEKCRRLVGDYGFDAAIDYKDKSQAQIAAEIAEAAPQGIDILFENVGGEVMDAAMLNLALHARVVLCGLISEYNSAEKVGMRNLWQVIVKQATIKGFLIAAYVPRFAEGGAQIAQWIAEGKLRVDEDIRFGLDNAYDAFMRLFTGANTGKLVLEVD</sequence>
<dbReference type="Pfam" id="PF00107">
    <property type="entry name" value="ADH_zinc_N"/>
    <property type="match status" value="1"/>
</dbReference>
<dbReference type="InterPro" id="IPR041694">
    <property type="entry name" value="ADH_N_2"/>
</dbReference>
<dbReference type="InterPro" id="IPR045010">
    <property type="entry name" value="MDR_fam"/>
</dbReference>
<reference evidence="3 4" key="1">
    <citation type="submission" date="2023-02" db="EMBL/GenBank/DDBJ databases">
        <title>Genome sequence of Novosphingobium humi KACC 19094.</title>
        <authorList>
            <person name="Kim S."/>
            <person name="Heo J."/>
            <person name="Kwon S.-W."/>
        </authorList>
    </citation>
    <scope>NUCLEOTIDE SEQUENCE [LARGE SCALE GENOMIC DNA]</scope>
    <source>
        <strain evidence="3 4">KACC 19094</strain>
        <plasmid evidence="3 4">unnamed2</plasmid>
    </source>
</reference>
<dbReference type="PANTHER" id="PTHR43205">
    <property type="entry name" value="PROSTAGLANDIN REDUCTASE"/>
    <property type="match status" value="1"/>
</dbReference>
<dbReference type="InterPro" id="IPR020843">
    <property type="entry name" value="ER"/>
</dbReference>
<organism evidence="3 4">
    <name type="scientific">Novosphingobium humi</name>
    <dbReference type="NCBI Taxonomy" id="2282397"/>
    <lineage>
        <taxon>Bacteria</taxon>
        <taxon>Pseudomonadati</taxon>
        <taxon>Pseudomonadota</taxon>
        <taxon>Alphaproteobacteria</taxon>
        <taxon>Sphingomonadales</taxon>
        <taxon>Sphingomonadaceae</taxon>
        <taxon>Novosphingobium</taxon>
    </lineage>
</organism>
<dbReference type="InterPro" id="IPR036291">
    <property type="entry name" value="NAD(P)-bd_dom_sf"/>
</dbReference>
<dbReference type="InterPro" id="IPR013149">
    <property type="entry name" value="ADH-like_C"/>
</dbReference>
<accession>A0ABY7U3Z2</accession>
<dbReference type="Pfam" id="PF16884">
    <property type="entry name" value="ADH_N_2"/>
    <property type="match status" value="1"/>
</dbReference>
<keyword evidence="4" id="KW-1185">Reference proteome</keyword>
<dbReference type="SUPFAM" id="SSF51735">
    <property type="entry name" value="NAD(P)-binding Rossmann-fold domains"/>
    <property type="match status" value="1"/>
</dbReference>
<dbReference type="SMART" id="SM00829">
    <property type="entry name" value="PKS_ER"/>
    <property type="match status" value="1"/>
</dbReference>
<dbReference type="RefSeq" id="WP_273620477.1">
    <property type="nucleotide sequence ID" value="NZ_CP117419.1"/>
</dbReference>
<dbReference type="PANTHER" id="PTHR43205:SF7">
    <property type="entry name" value="PROSTAGLANDIN REDUCTASE 1"/>
    <property type="match status" value="1"/>
</dbReference>
<proteinExistence type="predicted"/>
<evidence type="ECO:0000256" key="1">
    <source>
        <dbReference type="ARBA" id="ARBA00023002"/>
    </source>
</evidence>
<geneLocation type="plasmid" evidence="3 4">
    <name>unnamed2</name>
</geneLocation>
<keyword evidence="1" id="KW-0560">Oxidoreductase</keyword>
<dbReference type="CDD" id="cd05288">
    <property type="entry name" value="PGDH"/>
    <property type="match status" value="1"/>
</dbReference>
<evidence type="ECO:0000259" key="2">
    <source>
        <dbReference type="SMART" id="SM00829"/>
    </source>
</evidence>
<gene>
    <name evidence="3" type="ORF">PQ457_21715</name>
</gene>
<dbReference type="InterPro" id="IPR011032">
    <property type="entry name" value="GroES-like_sf"/>
</dbReference>
<dbReference type="Proteomes" id="UP001218231">
    <property type="component" value="Plasmid unnamed2"/>
</dbReference>
<name>A0ABY7U3Z2_9SPHN</name>
<dbReference type="Gene3D" id="3.90.180.10">
    <property type="entry name" value="Medium-chain alcohol dehydrogenases, catalytic domain"/>
    <property type="match status" value="1"/>
</dbReference>
<protein>
    <submittedName>
        <fullName evidence="3">NADP-dependent oxidoreductase</fullName>
    </submittedName>
</protein>
<keyword evidence="3" id="KW-0614">Plasmid</keyword>
<dbReference type="Gene3D" id="3.40.50.720">
    <property type="entry name" value="NAD(P)-binding Rossmann-like Domain"/>
    <property type="match status" value="1"/>
</dbReference>